<sequence>MAIPTIGIGPGSGCDAQVLAWAAGEGPEEIRGPAGDLLLATGRAAGLAGAPGPGADRIAAAL</sequence>
<accession>A0ABR5EZ07</accession>
<proteinExistence type="predicted"/>
<evidence type="ECO:0000313" key="1">
    <source>
        <dbReference type="EMBL" id="KLL09681.1"/>
    </source>
</evidence>
<comment type="caution">
    <text evidence="1">The sequence shown here is derived from an EMBL/GenBank/DDBJ whole genome shotgun (WGS) entry which is preliminary data.</text>
</comment>
<dbReference type="RefSeq" id="WP_047225148.1">
    <property type="nucleotide sequence ID" value="NZ_JWIO01000067.1"/>
</dbReference>
<name>A0ABR5EZ07_9ACTN</name>
<keyword evidence="2" id="KW-1185">Reference proteome</keyword>
<dbReference type="EMBL" id="JWIO01000067">
    <property type="protein sequence ID" value="KLL09681.1"/>
    <property type="molecule type" value="Genomic_DNA"/>
</dbReference>
<dbReference type="Proteomes" id="UP000035425">
    <property type="component" value="Unassembled WGS sequence"/>
</dbReference>
<reference evidence="1 2" key="1">
    <citation type="submission" date="2014-12" db="EMBL/GenBank/DDBJ databases">
        <title>Frankia sp. BMG5.1 draft genome.</title>
        <authorList>
            <person name="Gtari M."/>
            <person name="Ghodhbane-Gtari F."/>
            <person name="Nouioui I."/>
            <person name="Ktari A."/>
            <person name="Hezbri K."/>
            <person name="Mimouni W."/>
            <person name="Sbissi I."/>
            <person name="Ayari A."/>
            <person name="Yamanaka T."/>
            <person name="Normand P."/>
            <person name="Tisa L.S."/>
            <person name="Boudabous A."/>
        </authorList>
    </citation>
    <scope>NUCLEOTIDE SEQUENCE [LARGE SCALE GENOMIC DNA]</scope>
    <source>
        <strain evidence="1 2">BMG5.1</strain>
    </source>
</reference>
<organism evidence="1 2">
    <name type="scientific">Protofrankia coriariae</name>
    <dbReference type="NCBI Taxonomy" id="1562887"/>
    <lineage>
        <taxon>Bacteria</taxon>
        <taxon>Bacillati</taxon>
        <taxon>Actinomycetota</taxon>
        <taxon>Actinomycetes</taxon>
        <taxon>Frankiales</taxon>
        <taxon>Frankiaceae</taxon>
        <taxon>Protofrankia</taxon>
    </lineage>
</organism>
<evidence type="ECO:0000313" key="2">
    <source>
        <dbReference type="Proteomes" id="UP000035425"/>
    </source>
</evidence>
<protein>
    <submittedName>
        <fullName evidence="1">Uncharacterized protein</fullName>
    </submittedName>
</protein>
<gene>
    <name evidence="1" type="ORF">FrCorBMG51_23365</name>
</gene>